<gene>
    <name evidence="2" type="ORF">ASZ90_020288</name>
</gene>
<dbReference type="EMBL" id="LNQE01001924">
    <property type="protein sequence ID" value="KUG02335.1"/>
    <property type="molecule type" value="Genomic_DNA"/>
</dbReference>
<accession>A0A0W8E0Z1</accession>
<evidence type="ECO:0000256" key="1">
    <source>
        <dbReference type="SAM" id="MobiDB-lite"/>
    </source>
</evidence>
<organism evidence="2">
    <name type="scientific">hydrocarbon metagenome</name>
    <dbReference type="NCBI Taxonomy" id="938273"/>
    <lineage>
        <taxon>unclassified sequences</taxon>
        <taxon>metagenomes</taxon>
        <taxon>ecological metagenomes</taxon>
    </lineage>
</organism>
<keyword evidence="2" id="KW-0966">Cell projection</keyword>
<proteinExistence type="predicted"/>
<feature type="region of interest" description="Disordered" evidence="1">
    <location>
        <begin position="116"/>
        <end position="143"/>
    </location>
</feature>
<protein>
    <submittedName>
        <fullName evidence="2">Flagellar protein</fullName>
    </submittedName>
</protein>
<keyword evidence="2" id="KW-0282">Flagellum</keyword>
<comment type="caution">
    <text evidence="2">The sequence shown here is derived from an EMBL/GenBank/DDBJ whole genome shotgun (WGS) entry which is preliminary data.</text>
</comment>
<evidence type="ECO:0000313" key="2">
    <source>
        <dbReference type="EMBL" id="KUG02335.1"/>
    </source>
</evidence>
<name>A0A0W8E0Z1_9ZZZZ</name>
<sequence>MAADLMNCSSCGRVFAFRGKNICSKCIEKMEKDFILVRRYLQKHAGAGIREIEENTGVEEQTIIQFMREGRLVAESSSNLLNCENCGSSIKEGRYCEKCLYDISCELQSVLPAPEVNRGQQSSSSLRGAMYSRDKLGPMGKNK</sequence>
<keyword evidence="2" id="KW-0969">Cilium</keyword>
<reference evidence="2" key="1">
    <citation type="journal article" date="2015" name="Proc. Natl. Acad. Sci. U.S.A.">
        <title>Networks of energetic and metabolic interactions define dynamics in microbial communities.</title>
        <authorList>
            <person name="Embree M."/>
            <person name="Liu J.K."/>
            <person name="Al-Bassam M.M."/>
            <person name="Zengler K."/>
        </authorList>
    </citation>
    <scope>NUCLEOTIDE SEQUENCE</scope>
</reference>
<dbReference type="AlphaFoldDB" id="A0A0W8E0Z1"/>